<name>A0AA86UEI6_9EUKA</name>
<evidence type="ECO:0000256" key="1">
    <source>
        <dbReference type="ARBA" id="ARBA00022614"/>
    </source>
</evidence>
<protein>
    <submittedName>
        <fullName evidence="3">Leucine-rich repeat protein</fullName>
    </submittedName>
    <submittedName>
        <fullName evidence="4">Leucine-rich_repeat protein</fullName>
    </submittedName>
</protein>
<evidence type="ECO:0000313" key="4">
    <source>
        <dbReference type="EMBL" id="CAL5985008.1"/>
    </source>
</evidence>
<dbReference type="PROSITE" id="PS51450">
    <property type="entry name" value="LRR"/>
    <property type="match status" value="2"/>
</dbReference>
<gene>
    <name evidence="3" type="ORF">HINF_LOCUS40214</name>
    <name evidence="4" type="ORF">HINF_LOCUS8469</name>
</gene>
<dbReference type="PANTHER" id="PTHR46652">
    <property type="entry name" value="LEUCINE-RICH REPEAT AND IQ DOMAIN-CONTAINING PROTEIN 1-RELATED"/>
    <property type="match status" value="1"/>
</dbReference>
<dbReference type="InterPro" id="IPR001611">
    <property type="entry name" value="Leu-rich_rpt"/>
</dbReference>
<dbReference type="InterPro" id="IPR050836">
    <property type="entry name" value="SDS22/Internalin_LRR"/>
</dbReference>
<keyword evidence="1" id="KW-0433">Leucine-rich repeat</keyword>
<accession>A0AA86UEI6</accession>
<dbReference type="EMBL" id="CAXDID020000018">
    <property type="protein sequence ID" value="CAL5985008.1"/>
    <property type="molecule type" value="Genomic_DNA"/>
</dbReference>
<keyword evidence="2" id="KW-0677">Repeat</keyword>
<organism evidence="3">
    <name type="scientific">Hexamita inflata</name>
    <dbReference type="NCBI Taxonomy" id="28002"/>
    <lineage>
        <taxon>Eukaryota</taxon>
        <taxon>Metamonada</taxon>
        <taxon>Diplomonadida</taxon>
        <taxon>Hexamitidae</taxon>
        <taxon>Hexamitinae</taxon>
        <taxon>Hexamita</taxon>
    </lineage>
</organism>
<dbReference type="InterPro" id="IPR032675">
    <property type="entry name" value="LRR_dom_sf"/>
</dbReference>
<dbReference type="Gene3D" id="3.80.10.10">
    <property type="entry name" value="Ribonuclease Inhibitor"/>
    <property type="match status" value="1"/>
</dbReference>
<dbReference type="Proteomes" id="UP001642409">
    <property type="component" value="Unassembled WGS sequence"/>
</dbReference>
<sequence>MTEQNQNAQNEEYDEFITRVYEGKIKNGRLEISNQDREYPQITSLRFLQKLDIQALYFYNDTDISIKLQSQTIKELTFDKTFEQDKLNLNIDDLELENLEVLDLHDNNLENVQLYNLAKFKKLNTLNVSRNRVDLTHIHCLISLTKLSMQKCGLKNIDQISLLLNLKDLNLSQNILENQQLNNNLFKLKKLQALDISDNKVDLTYIHSVKSLTHLNIQECGLQNIDQISSLVNLEELDLSYNECIKDFNPLSKIQSLSTLQSIHKRLRLKKYQLNRLANQFKISEFAFKLAENYRFNRLIGKSQRARYQFQLGIGHNSIEVFKRSCQFIHALL</sequence>
<proteinExistence type="predicted"/>
<dbReference type="EMBL" id="CATOUU010000834">
    <property type="protein sequence ID" value="CAI9952569.1"/>
    <property type="molecule type" value="Genomic_DNA"/>
</dbReference>
<dbReference type="InterPro" id="IPR025875">
    <property type="entry name" value="Leu-rich_rpt_4"/>
</dbReference>
<dbReference type="SUPFAM" id="SSF52058">
    <property type="entry name" value="L domain-like"/>
    <property type="match status" value="1"/>
</dbReference>
<keyword evidence="5" id="KW-1185">Reference proteome</keyword>
<dbReference type="AlphaFoldDB" id="A0AA86UEI6"/>
<evidence type="ECO:0000313" key="3">
    <source>
        <dbReference type="EMBL" id="CAI9952569.1"/>
    </source>
</evidence>
<evidence type="ECO:0000256" key="2">
    <source>
        <dbReference type="ARBA" id="ARBA00022737"/>
    </source>
</evidence>
<reference evidence="3" key="1">
    <citation type="submission" date="2023-06" db="EMBL/GenBank/DDBJ databases">
        <authorList>
            <person name="Kurt Z."/>
        </authorList>
    </citation>
    <scope>NUCLEOTIDE SEQUENCE</scope>
</reference>
<dbReference type="Pfam" id="PF12799">
    <property type="entry name" value="LRR_4"/>
    <property type="match status" value="1"/>
</dbReference>
<reference evidence="4 5" key="2">
    <citation type="submission" date="2024-07" db="EMBL/GenBank/DDBJ databases">
        <authorList>
            <person name="Akdeniz Z."/>
        </authorList>
    </citation>
    <scope>NUCLEOTIDE SEQUENCE [LARGE SCALE GENOMIC DNA]</scope>
</reference>
<comment type="caution">
    <text evidence="3">The sequence shown here is derived from an EMBL/GenBank/DDBJ whole genome shotgun (WGS) entry which is preliminary data.</text>
</comment>
<dbReference type="PANTHER" id="PTHR46652:SF3">
    <property type="entry name" value="LEUCINE-RICH REPEAT-CONTAINING PROTEIN 9"/>
    <property type="match status" value="1"/>
</dbReference>
<evidence type="ECO:0000313" key="5">
    <source>
        <dbReference type="Proteomes" id="UP001642409"/>
    </source>
</evidence>